<accession>A0AAD5J6P6</accession>
<proteinExistence type="predicted"/>
<reference evidence="2" key="1">
    <citation type="journal article" date="2022" name="Plant J.">
        <title>Strategies of tolerance reflected in two North American maple genomes.</title>
        <authorList>
            <person name="McEvoy S.L."/>
            <person name="Sezen U.U."/>
            <person name="Trouern-Trend A."/>
            <person name="McMahon S.M."/>
            <person name="Schaberg P.G."/>
            <person name="Yang J."/>
            <person name="Wegrzyn J.L."/>
            <person name="Swenson N.G."/>
        </authorList>
    </citation>
    <scope>NUCLEOTIDE SEQUENCE</scope>
    <source>
        <strain evidence="2">91603</strain>
    </source>
</reference>
<dbReference type="EMBL" id="JAJSOW010000100">
    <property type="protein sequence ID" value="KAI9186819.1"/>
    <property type="molecule type" value="Genomic_DNA"/>
</dbReference>
<comment type="caution">
    <text evidence="2">The sequence shown here is derived from an EMBL/GenBank/DDBJ whole genome shotgun (WGS) entry which is preliminary data.</text>
</comment>
<feature type="compositionally biased region" description="Basic and acidic residues" evidence="1">
    <location>
        <begin position="309"/>
        <end position="319"/>
    </location>
</feature>
<dbReference type="AlphaFoldDB" id="A0AAD5J6P6"/>
<protein>
    <submittedName>
        <fullName evidence="2">Uncharacterized protein</fullName>
    </submittedName>
</protein>
<sequence length="319" mass="35173">MGGKPLRFGEKISVSNFEFLPSLGSEIGNRVASSSSDQGRSVKGDKGPLNLEVFFGIISDKKEWGKRKVNLCVPTHLGKLVQVDTIPKKDKGKMLFLRKTKVRPSVTNEQQGKAVIREKEKVRGGFTVRDYSKRLGAEGGNRASEDKSGKGRGMLEGVLEDEATRSHADRLCDGLNKGSGPKNDGLDVGLFTLDESRSRLKETKAYQFWIDIRPKEASSDEGVEDTTSGSAGTCVVKTNLSASKMNTPFEDRQMHGPGKIIESRQGEAKKLIDEMDQNVRIKETAVATKKGRKKIMSSRNHCMKTRNSKSHENDDQVSL</sequence>
<evidence type="ECO:0000256" key="1">
    <source>
        <dbReference type="SAM" id="MobiDB-lite"/>
    </source>
</evidence>
<reference evidence="2" key="2">
    <citation type="submission" date="2023-02" db="EMBL/GenBank/DDBJ databases">
        <authorList>
            <person name="Swenson N.G."/>
            <person name="Wegrzyn J.L."/>
            <person name="Mcevoy S.L."/>
        </authorList>
    </citation>
    <scope>NUCLEOTIDE SEQUENCE</scope>
    <source>
        <strain evidence="2">91603</strain>
        <tissue evidence="2">Leaf</tissue>
    </source>
</reference>
<evidence type="ECO:0000313" key="3">
    <source>
        <dbReference type="Proteomes" id="UP001064489"/>
    </source>
</evidence>
<dbReference type="Proteomes" id="UP001064489">
    <property type="component" value="Chromosome 3"/>
</dbReference>
<gene>
    <name evidence="2" type="ORF">LWI28_021275</name>
</gene>
<feature type="region of interest" description="Disordered" evidence="1">
    <location>
        <begin position="286"/>
        <end position="319"/>
    </location>
</feature>
<organism evidence="2 3">
    <name type="scientific">Acer negundo</name>
    <name type="common">Box elder</name>
    <dbReference type="NCBI Taxonomy" id="4023"/>
    <lineage>
        <taxon>Eukaryota</taxon>
        <taxon>Viridiplantae</taxon>
        <taxon>Streptophyta</taxon>
        <taxon>Embryophyta</taxon>
        <taxon>Tracheophyta</taxon>
        <taxon>Spermatophyta</taxon>
        <taxon>Magnoliopsida</taxon>
        <taxon>eudicotyledons</taxon>
        <taxon>Gunneridae</taxon>
        <taxon>Pentapetalae</taxon>
        <taxon>rosids</taxon>
        <taxon>malvids</taxon>
        <taxon>Sapindales</taxon>
        <taxon>Sapindaceae</taxon>
        <taxon>Hippocastanoideae</taxon>
        <taxon>Acereae</taxon>
        <taxon>Acer</taxon>
    </lineage>
</organism>
<name>A0AAD5J6P6_ACENE</name>
<feature type="compositionally biased region" description="Basic residues" evidence="1">
    <location>
        <begin position="289"/>
        <end position="308"/>
    </location>
</feature>
<evidence type="ECO:0000313" key="2">
    <source>
        <dbReference type="EMBL" id="KAI9186819.1"/>
    </source>
</evidence>
<keyword evidence="3" id="KW-1185">Reference proteome</keyword>